<dbReference type="AlphaFoldDB" id="A0A2P2PX73"/>
<protein>
    <submittedName>
        <fullName evidence="1">Uncharacterized protein</fullName>
    </submittedName>
</protein>
<proteinExistence type="predicted"/>
<sequence>MGLKHEAEPWPCIYCLDIIIGLE</sequence>
<dbReference type="EMBL" id="GGEC01078811">
    <property type="protein sequence ID" value="MBX59295.1"/>
    <property type="molecule type" value="Transcribed_RNA"/>
</dbReference>
<accession>A0A2P2PX73</accession>
<organism evidence="1">
    <name type="scientific">Rhizophora mucronata</name>
    <name type="common">Asiatic mangrove</name>
    <dbReference type="NCBI Taxonomy" id="61149"/>
    <lineage>
        <taxon>Eukaryota</taxon>
        <taxon>Viridiplantae</taxon>
        <taxon>Streptophyta</taxon>
        <taxon>Embryophyta</taxon>
        <taxon>Tracheophyta</taxon>
        <taxon>Spermatophyta</taxon>
        <taxon>Magnoliopsida</taxon>
        <taxon>eudicotyledons</taxon>
        <taxon>Gunneridae</taxon>
        <taxon>Pentapetalae</taxon>
        <taxon>rosids</taxon>
        <taxon>fabids</taxon>
        <taxon>Malpighiales</taxon>
        <taxon>Rhizophoraceae</taxon>
        <taxon>Rhizophora</taxon>
    </lineage>
</organism>
<evidence type="ECO:0000313" key="1">
    <source>
        <dbReference type="EMBL" id="MBX59295.1"/>
    </source>
</evidence>
<reference evidence="1" key="1">
    <citation type="submission" date="2018-02" db="EMBL/GenBank/DDBJ databases">
        <title>Rhizophora mucronata_Transcriptome.</title>
        <authorList>
            <person name="Meera S.P."/>
            <person name="Sreeshan A."/>
            <person name="Augustine A."/>
        </authorList>
    </citation>
    <scope>NUCLEOTIDE SEQUENCE</scope>
    <source>
        <tissue evidence="1">Leaf</tissue>
    </source>
</reference>
<name>A0A2P2PX73_RHIMU</name>